<dbReference type="Pfam" id="PF07729">
    <property type="entry name" value="FCD"/>
    <property type="match status" value="1"/>
</dbReference>
<feature type="domain" description="HTH gntR-type" evidence="4">
    <location>
        <begin position="18"/>
        <end position="86"/>
    </location>
</feature>
<gene>
    <name evidence="5" type="ORF">ACFQND_19630</name>
</gene>
<dbReference type="PROSITE" id="PS50949">
    <property type="entry name" value="HTH_GNTR"/>
    <property type="match status" value="1"/>
</dbReference>
<dbReference type="SMART" id="SM00345">
    <property type="entry name" value="HTH_GNTR"/>
    <property type="match status" value="1"/>
</dbReference>
<evidence type="ECO:0000259" key="4">
    <source>
        <dbReference type="PROSITE" id="PS50949"/>
    </source>
</evidence>
<dbReference type="Gene3D" id="1.10.10.10">
    <property type="entry name" value="Winged helix-like DNA-binding domain superfamily/Winged helix DNA-binding domain"/>
    <property type="match status" value="1"/>
</dbReference>
<dbReference type="RefSeq" id="WP_371438070.1">
    <property type="nucleotide sequence ID" value="NZ_JBHSRS010000083.1"/>
</dbReference>
<dbReference type="Gene3D" id="1.20.120.530">
    <property type="entry name" value="GntR ligand-binding domain-like"/>
    <property type="match status" value="1"/>
</dbReference>
<dbReference type="EMBL" id="JBHSRS010000083">
    <property type="protein sequence ID" value="MFC6283444.1"/>
    <property type="molecule type" value="Genomic_DNA"/>
</dbReference>
<evidence type="ECO:0000313" key="6">
    <source>
        <dbReference type="Proteomes" id="UP001596270"/>
    </source>
</evidence>
<keyword evidence="1" id="KW-0805">Transcription regulation</keyword>
<protein>
    <submittedName>
        <fullName evidence="5">FadR/GntR family transcriptional regulator</fullName>
    </submittedName>
</protein>
<reference evidence="6" key="1">
    <citation type="journal article" date="2019" name="Int. J. Syst. Evol. Microbiol.">
        <title>The Global Catalogue of Microorganisms (GCM) 10K type strain sequencing project: providing services to taxonomists for standard genome sequencing and annotation.</title>
        <authorList>
            <consortium name="The Broad Institute Genomics Platform"/>
            <consortium name="The Broad Institute Genome Sequencing Center for Infectious Disease"/>
            <person name="Wu L."/>
            <person name="Ma J."/>
        </authorList>
    </citation>
    <scope>NUCLEOTIDE SEQUENCE [LARGE SCALE GENOMIC DNA]</scope>
    <source>
        <strain evidence="6">CCUG 39402</strain>
    </source>
</reference>
<dbReference type="InterPro" id="IPR036388">
    <property type="entry name" value="WH-like_DNA-bd_sf"/>
</dbReference>
<dbReference type="InterPro" id="IPR000524">
    <property type="entry name" value="Tscrpt_reg_HTH_GntR"/>
</dbReference>
<comment type="caution">
    <text evidence="5">The sequence shown here is derived from an EMBL/GenBank/DDBJ whole genome shotgun (WGS) entry which is preliminary data.</text>
</comment>
<dbReference type="Pfam" id="PF00392">
    <property type="entry name" value="GntR"/>
    <property type="match status" value="1"/>
</dbReference>
<evidence type="ECO:0000256" key="2">
    <source>
        <dbReference type="ARBA" id="ARBA00023125"/>
    </source>
</evidence>
<dbReference type="PRINTS" id="PR00035">
    <property type="entry name" value="HTHGNTR"/>
</dbReference>
<dbReference type="SUPFAM" id="SSF48008">
    <property type="entry name" value="GntR ligand-binding domain-like"/>
    <property type="match status" value="1"/>
</dbReference>
<dbReference type="Proteomes" id="UP001596270">
    <property type="component" value="Unassembled WGS sequence"/>
</dbReference>
<evidence type="ECO:0000313" key="5">
    <source>
        <dbReference type="EMBL" id="MFC6283444.1"/>
    </source>
</evidence>
<evidence type="ECO:0000256" key="1">
    <source>
        <dbReference type="ARBA" id="ARBA00023015"/>
    </source>
</evidence>
<keyword evidence="3" id="KW-0804">Transcription</keyword>
<dbReference type="InterPro" id="IPR008920">
    <property type="entry name" value="TF_FadR/GntR_C"/>
</dbReference>
<dbReference type="InterPro" id="IPR036390">
    <property type="entry name" value="WH_DNA-bd_sf"/>
</dbReference>
<dbReference type="SMART" id="SM00895">
    <property type="entry name" value="FCD"/>
    <property type="match status" value="1"/>
</dbReference>
<dbReference type="CDD" id="cd07377">
    <property type="entry name" value="WHTH_GntR"/>
    <property type="match status" value="1"/>
</dbReference>
<keyword evidence="6" id="KW-1185">Reference proteome</keyword>
<organism evidence="5 6">
    <name type="scientific">Polaromonas aquatica</name>
    <dbReference type="NCBI Taxonomy" id="332657"/>
    <lineage>
        <taxon>Bacteria</taxon>
        <taxon>Pseudomonadati</taxon>
        <taxon>Pseudomonadota</taxon>
        <taxon>Betaproteobacteria</taxon>
        <taxon>Burkholderiales</taxon>
        <taxon>Comamonadaceae</taxon>
        <taxon>Polaromonas</taxon>
    </lineage>
</organism>
<sequence length="267" mass="28375">MNKPSTPSWLPSKPLDRGNAAEQILQGLRAQILDGQFPRGAKLPSEKQLAEGYGVSGATIREAIRGLTTTGLVEVRHGSGAYVTADVDQLIDTPLRSMIQMERIGVSEVLGVLGALNAYAAELATVHATREDLDRMRQALDAIDKAQDAQAISAGLSAFIAEWARASGNPLLGVLCRFLGSLQIGLARELCSDSLANLQKTVRGLSKERQLLVDAIEARDAQAARTAARIYHECAIKVITALPRADATFVSDPTLSSLLAPADGRPG</sequence>
<dbReference type="PANTHER" id="PTHR43537:SF5">
    <property type="entry name" value="UXU OPERON TRANSCRIPTIONAL REGULATOR"/>
    <property type="match status" value="1"/>
</dbReference>
<evidence type="ECO:0000256" key="3">
    <source>
        <dbReference type="ARBA" id="ARBA00023163"/>
    </source>
</evidence>
<dbReference type="SUPFAM" id="SSF46785">
    <property type="entry name" value="Winged helix' DNA-binding domain"/>
    <property type="match status" value="1"/>
</dbReference>
<dbReference type="PANTHER" id="PTHR43537">
    <property type="entry name" value="TRANSCRIPTIONAL REGULATOR, GNTR FAMILY"/>
    <property type="match status" value="1"/>
</dbReference>
<name>A0ABW1U0M3_9BURK</name>
<accession>A0ABW1U0M3</accession>
<dbReference type="InterPro" id="IPR011711">
    <property type="entry name" value="GntR_C"/>
</dbReference>
<proteinExistence type="predicted"/>
<keyword evidence="2" id="KW-0238">DNA-binding</keyword>